<dbReference type="SMART" id="SM00331">
    <property type="entry name" value="PP2C_SIG"/>
    <property type="match status" value="1"/>
</dbReference>
<proteinExistence type="predicted"/>
<dbReference type="PANTHER" id="PTHR43156">
    <property type="entry name" value="STAGE II SPORULATION PROTEIN E-RELATED"/>
    <property type="match status" value="1"/>
</dbReference>
<dbReference type="InterPro" id="IPR001932">
    <property type="entry name" value="PPM-type_phosphatase-like_dom"/>
</dbReference>
<organism evidence="4 5">
    <name type="scientific">Actinomadura vinacea</name>
    <dbReference type="NCBI Taxonomy" id="115336"/>
    <lineage>
        <taxon>Bacteria</taxon>
        <taxon>Bacillati</taxon>
        <taxon>Actinomycetota</taxon>
        <taxon>Actinomycetes</taxon>
        <taxon>Streptosporangiales</taxon>
        <taxon>Thermomonosporaceae</taxon>
        <taxon>Actinomadura</taxon>
    </lineage>
</organism>
<reference evidence="4 5" key="1">
    <citation type="journal article" date="2019" name="Int. J. Syst. Evol. Microbiol.">
        <title>The Global Catalogue of Microorganisms (GCM) 10K type strain sequencing project: providing services to taxonomists for standard genome sequencing and annotation.</title>
        <authorList>
            <consortium name="The Broad Institute Genomics Platform"/>
            <consortium name="The Broad Institute Genome Sequencing Center for Infectious Disease"/>
            <person name="Wu L."/>
            <person name="Ma J."/>
        </authorList>
    </citation>
    <scope>NUCLEOTIDE SEQUENCE [LARGE SCALE GENOMIC DNA]</scope>
    <source>
        <strain evidence="4 5">JCM 3325</strain>
    </source>
</reference>
<dbReference type="InterPro" id="IPR001387">
    <property type="entry name" value="Cro/C1-type_HTH"/>
</dbReference>
<name>A0ABN3K9W2_9ACTN</name>
<dbReference type="InterPro" id="IPR052016">
    <property type="entry name" value="Bact_Sigma-Reg"/>
</dbReference>
<dbReference type="PROSITE" id="PS50943">
    <property type="entry name" value="HTH_CROC1"/>
    <property type="match status" value="1"/>
</dbReference>
<dbReference type="Pfam" id="PF13560">
    <property type="entry name" value="HTH_31"/>
    <property type="match status" value="1"/>
</dbReference>
<dbReference type="InterPro" id="IPR043917">
    <property type="entry name" value="DUF5753"/>
</dbReference>
<dbReference type="InterPro" id="IPR010982">
    <property type="entry name" value="Lambda_DNA-bd_dom_sf"/>
</dbReference>
<keyword evidence="5" id="KW-1185">Reference proteome</keyword>
<dbReference type="Gene3D" id="3.60.40.10">
    <property type="entry name" value="PPM-type phosphatase domain"/>
    <property type="match status" value="1"/>
</dbReference>
<dbReference type="PANTHER" id="PTHR43156:SF2">
    <property type="entry name" value="STAGE II SPORULATION PROTEIN E"/>
    <property type="match status" value="1"/>
</dbReference>
<gene>
    <name evidence="4" type="ORF">GCM10010191_85550</name>
</gene>
<feature type="region of interest" description="Disordered" evidence="2">
    <location>
        <begin position="523"/>
        <end position="550"/>
    </location>
</feature>
<dbReference type="SUPFAM" id="SSF81606">
    <property type="entry name" value="PP2C-like"/>
    <property type="match status" value="1"/>
</dbReference>
<protein>
    <recommendedName>
        <fullName evidence="3">HTH cro/C1-type domain-containing protein</fullName>
    </recommendedName>
</protein>
<dbReference type="CDD" id="cd00093">
    <property type="entry name" value="HTH_XRE"/>
    <property type="match status" value="1"/>
</dbReference>
<evidence type="ECO:0000256" key="1">
    <source>
        <dbReference type="ARBA" id="ARBA00022801"/>
    </source>
</evidence>
<dbReference type="InterPro" id="IPR036457">
    <property type="entry name" value="PPM-type-like_dom_sf"/>
</dbReference>
<comment type="caution">
    <text evidence="4">The sequence shown here is derived from an EMBL/GenBank/DDBJ whole genome shotgun (WGS) entry which is preliminary data.</text>
</comment>
<evidence type="ECO:0000313" key="4">
    <source>
        <dbReference type="EMBL" id="GAA2453711.1"/>
    </source>
</evidence>
<dbReference type="EMBL" id="BAAARW010000039">
    <property type="protein sequence ID" value="GAA2453711.1"/>
    <property type="molecule type" value="Genomic_DNA"/>
</dbReference>
<feature type="domain" description="HTH cro/C1-type" evidence="3">
    <location>
        <begin position="21"/>
        <end position="75"/>
    </location>
</feature>
<dbReference type="SMART" id="SM00530">
    <property type="entry name" value="HTH_XRE"/>
    <property type="match status" value="1"/>
</dbReference>
<dbReference type="RefSeq" id="WP_344597215.1">
    <property type="nucleotide sequence ID" value="NZ_BAAARW010000039.1"/>
</dbReference>
<dbReference type="SUPFAM" id="SSF47413">
    <property type="entry name" value="lambda repressor-like DNA-binding domains"/>
    <property type="match status" value="1"/>
</dbReference>
<keyword evidence="1" id="KW-0378">Hydrolase</keyword>
<dbReference type="Pfam" id="PF19054">
    <property type="entry name" value="DUF5753"/>
    <property type="match status" value="1"/>
</dbReference>
<sequence>MAVDDSAPGSTVRRLVLGAQLRRLREACGISRDDAGYAIRSSGSKISRLELGRVGFKERDVADLLTLYGVTESGARETMLRWARESNIPGWWHRHGDVLPNWFQTYLGLEEAASLVRTYEIQFVPGLVQTPGYARAVFLLGHPEADEEEIERRVGLRMRRQRRLWGPDPLRLWMVIDEAALRRPLGGPEVMRDQLEHLLALSRRPNVIIQVMPFRFGGHPAEAGAFTIMRFPDPEVPDAVYLENLVGAAYLERIDDIELHLRVMERLSVESASPEETREILMEVRDSFDRPAEPPSHAEASQVRTVRRRLKPAAGARLGGDATAIVDTPFGVRVLSADALAKGRKGERAAEAVLAAFRELAPHEPRLSGLAERLHGALARPDTAEDAVAALLMTVRADGGRTEMVCCGHPPPLLLREGRVSTVEPLPVMPPLGLLDLDGWNEAMSVPFAPGDLLLICTNGVTQARDAQGAAFPLAERLAERAGADPDTIVDTLGAELLQHVSGLLDDEAGVLLLRCETETGAGTDAAADADDAVGPRSLSALESDETRRA</sequence>
<evidence type="ECO:0000259" key="3">
    <source>
        <dbReference type="PROSITE" id="PS50943"/>
    </source>
</evidence>
<evidence type="ECO:0000313" key="5">
    <source>
        <dbReference type="Proteomes" id="UP001501231"/>
    </source>
</evidence>
<accession>A0ABN3K9W2</accession>
<evidence type="ECO:0000256" key="2">
    <source>
        <dbReference type="SAM" id="MobiDB-lite"/>
    </source>
</evidence>
<dbReference type="Pfam" id="PF07228">
    <property type="entry name" value="SpoIIE"/>
    <property type="match status" value="1"/>
</dbReference>
<dbReference type="Proteomes" id="UP001501231">
    <property type="component" value="Unassembled WGS sequence"/>
</dbReference>